<sequence length="219" mass="24480">MENKIMDKLAVKTEKVKDLSIHLENANKKLDALKSENVVIKSCIADVNLFLQNLVETRDSLLTVSVRQHLADKLKPVFSLMNHIKGVSESGSLPKQGGEAKKPSTEELNKLAANSGEYEHKTQLKSQDPKGNEASGSKGKGKLIDDDEEEEELSEGAKLKRKKRDKELDEAQWVAKESEALEREAREAQVTLKTQKALFPSLFLLGFMYSNIPMVHIQP</sequence>
<gene>
    <name evidence="3" type="ORF">LVIROSA_LOCUS37105</name>
</gene>
<dbReference type="Proteomes" id="UP001157418">
    <property type="component" value="Unassembled WGS sequence"/>
</dbReference>
<feature type="region of interest" description="Disordered" evidence="2">
    <location>
        <begin position="114"/>
        <end position="168"/>
    </location>
</feature>
<name>A0AAU9PNR2_9ASTR</name>
<accession>A0AAU9PNR2</accession>
<evidence type="ECO:0000313" key="4">
    <source>
        <dbReference type="Proteomes" id="UP001157418"/>
    </source>
</evidence>
<dbReference type="AlphaFoldDB" id="A0AAU9PNR2"/>
<evidence type="ECO:0000313" key="3">
    <source>
        <dbReference type="EMBL" id="CAH1451764.1"/>
    </source>
</evidence>
<organism evidence="3 4">
    <name type="scientific">Lactuca virosa</name>
    <dbReference type="NCBI Taxonomy" id="75947"/>
    <lineage>
        <taxon>Eukaryota</taxon>
        <taxon>Viridiplantae</taxon>
        <taxon>Streptophyta</taxon>
        <taxon>Embryophyta</taxon>
        <taxon>Tracheophyta</taxon>
        <taxon>Spermatophyta</taxon>
        <taxon>Magnoliopsida</taxon>
        <taxon>eudicotyledons</taxon>
        <taxon>Gunneridae</taxon>
        <taxon>Pentapetalae</taxon>
        <taxon>asterids</taxon>
        <taxon>campanulids</taxon>
        <taxon>Asterales</taxon>
        <taxon>Asteraceae</taxon>
        <taxon>Cichorioideae</taxon>
        <taxon>Cichorieae</taxon>
        <taxon>Lactucinae</taxon>
        <taxon>Lactuca</taxon>
    </lineage>
</organism>
<protein>
    <submittedName>
        <fullName evidence="3">Uncharacterized protein</fullName>
    </submittedName>
</protein>
<feature type="compositionally biased region" description="Basic and acidic residues" evidence="2">
    <location>
        <begin position="117"/>
        <end position="131"/>
    </location>
</feature>
<proteinExistence type="predicted"/>
<feature type="compositionally biased region" description="Acidic residues" evidence="2">
    <location>
        <begin position="145"/>
        <end position="154"/>
    </location>
</feature>
<keyword evidence="1" id="KW-0175">Coiled coil</keyword>
<reference evidence="3 4" key="1">
    <citation type="submission" date="2022-01" db="EMBL/GenBank/DDBJ databases">
        <authorList>
            <person name="Xiong W."/>
            <person name="Schranz E."/>
        </authorList>
    </citation>
    <scope>NUCLEOTIDE SEQUENCE [LARGE SCALE GENOMIC DNA]</scope>
</reference>
<comment type="caution">
    <text evidence="3">The sequence shown here is derived from an EMBL/GenBank/DDBJ whole genome shotgun (WGS) entry which is preliminary data.</text>
</comment>
<evidence type="ECO:0000256" key="1">
    <source>
        <dbReference type="SAM" id="Coils"/>
    </source>
</evidence>
<dbReference type="EMBL" id="CAKMRJ010005745">
    <property type="protein sequence ID" value="CAH1451764.1"/>
    <property type="molecule type" value="Genomic_DNA"/>
</dbReference>
<evidence type="ECO:0000256" key="2">
    <source>
        <dbReference type="SAM" id="MobiDB-lite"/>
    </source>
</evidence>
<keyword evidence="4" id="KW-1185">Reference proteome</keyword>
<feature type="coiled-coil region" evidence="1">
    <location>
        <begin position="9"/>
        <end position="36"/>
    </location>
</feature>